<evidence type="ECO:0000313" key="5">
    <source>
        <dbReference type="EMBL" id="KUN53979.1"/>
    </source>
</evidence>
<evidence type="ECO:0008006" key="7">
    <source>
        <dbReference type="Google" id="ProtNLM"/>
    </source>
</evidence>
<dbReference type="EMBL" id="LMWU01000085">
    <property type="protein sequence ID" value="KUN53979.1"/>
    <property type="molecule type" value="Genomic_DNA"/>
</dbReference>
<dbReference type="Proteomes" id="UP000053669">
    <property type="component" value="Unassembled WGS sequence"/>
</dbReference>
<dbReference type="PROSITE" id="PS51257">
    <property type="entry name" value="PROKAR_LIPOPROTEIN"/>
    <property type="match status" value="1"/>
</dbReference>
<gene>
    <name evidence="5" type="ORF">AQJ46_50065</name>
</gene>
<name>A0A101RJY6_9ACTN</name>
<organism evidence="5 6">
    <name type="scientific">Streptomyces canus</name>
    <dbReference type="NCBI Taxonomy" id="58343"/>
    <lineage>
        <taxon>Bacteria</taxon>
        <taxon>Bacillati</taxon>
        <taxon>Actinomycetota</taxon>
        <taxon>Actinomycetes</taxon>
        <taxon>Kitasatosporales</taxon>
        <taxon>Streptomycetaceae</taxon>
        <taxon>Streptomyces</taxon>
        <taxon>Streptomyces aurantiacus group</taxon>
    </lineage>
</organism>
<evidence type="ECO:0000256" key="4">
    <source>
        <dbReference type="SAM" id="SignalP"/>
    </source>
</evidence>
<reference evidence="5 6" key="1">
    <citation type="submission" date="2015-10" db="EMBL/GenBank/DDBJ databases">
        <title>Draft genome sequence of Streptomyces canus DSM 40017, type strain for the species Streptomyces canus.</title>
        <authorList>
            <person name="Ruckert C."/>
            <person name="Winkler A."/>
            <person name="Kalinowski J."/>
            <person name="Kampfer P."/>
            <person name="Glaeser S."/>
        </authorList>
    </citation>
    <scope>NUCLEOTIDE SEQUENCE [LARGE SCALE GENOMIC DNA]</scope>
    <source>
        <strain evidence="5 6">DSM 40017</strain>
    </source>
</reference>
<accession>A0A101RJY6</accession>
<evidence type="ECO:0000256" key="3">
    <source>
        <dbReference type="ARBA" id="ARBA00022729"/>
    </source>
</evidence>
<evidence type="ECO:0000313" key="6">
    <source>
        <dbReference type="Proteomes" id="UP000053669"/>
    </source>
</evidence>
<dbReference type="InterPro" id="IPR050490">
    <property type="entry name" value="Bact_solute-bd_prot1"/>
</dbReference>
<protein>
    <recommendedName>
        <fullName evidence="7">ABC transporter substrate-binding protein</fullName>
    </recommendedName>
</protein>
<comment type="similarity">
    <text evidence="1">Belongs to the bacterial solute-binding protein 1 family.</text>
</comment>
<evidence type="ECO:0000256" key="2">
    <source>
        <dbReference type="ARBA" id="ARBA00022448"/>
    </source>
</evidence>
<dbReference type="AlphaFoldDB" id="A0A101RJY6"/>
<dbReference type="Gene3D" id="3.40.190.10">
    <property type="entry name" value="Periplasmic binding protein-like II"/>
    <property type="match status" value="2"/>
</dbReference>
<dbReference type="PANTHER" id="PTHR43649:SF34">
    <property type="entry name" value="ABC TRANSPORTER PERIPLASMIC-BINDING PROTEIN YCJN-RELATED"/>
    <property type="match status" value="1"/>
</dbReference>
<sequence>MRRRELIALAAATLLAGGCSAAGSGSPSSGADGAVGFSGFVGGPGILTQTEDAIKAFNKENPRYEMTFVQGQLNQPPFQQLLTMYASGNVPTIFILDAPDLAKVADKVVDLSDEKWVGEEYPWARQQGTVGGKVLGAPQSATGVGFLYNRKLIEAATGGKFDPSTIKTRSDLAALFAKIKKAGTAPLLVSPLSWSLGSHFLGKLYDAQGDDTARARFVSQLKAGSADLADNKVFNGLMDTLDLMLKYNLNASKPIAGTIETDGKAFADGKAAFWFMGDFQWPMLQAMGVPAAGDGYGIIPVPISDDSSDPWNHKIMATSAFVMAIDKTVNTPAQQKAAKAYIDWYVQSASGQDFMVNKAGGVPAYTNVKLPVSNPLGRSVAAALADNATYSPYMGLPSDHGAVLGDVLVKYMAGKLDRAGVAKAITGYWKSQK</sequence>
<keyword evidence="2" id="KW-0813">Transport</keyword>
<feature type="signal peptide" evidence="4">
    <location>
        <begin position="1"/>
        <end position="21"/>
    </location>
</feature>
<proteinExistence type="inferred from homology"/>
<keyword evidence="3 4" id="KW-0732">Signal</keyword>
<dbReference type="RefSeq" id="WP_059212040.1">
    <property type="nucleotide sequence ID" value="NZ_KQ948692.1"/>
</dbReference>
<dbReference type="PANTHER" id="PTHR43649">
    <property type="entry name" value="ARABINOSE-BINDING PROTEIN-RELATED"/>
    <property type="match status" value="1"/>
</dbReference>
<evidence type="ECO:0000256" key="1">
    <source>
        <dbReference type="ARBA" id="ARBA00008520"/>
    </source>
</evidence>
<comment type="caution">
    <text evidence="5">The sequence shown here is derived from an EMBL/GenBank/DDBJ whole genome shotgun (WGS) entry which is preliminary data.</text>
</comment>
<feature type="chain" id="PRO_5007105077" description="ABC transporter substrate-binding protein" evidence="4">
    <location>
        <begin position="22"/>
        <end position="433"/>
    </location>
</feature>
<dbReference type="SUPFAM" id="SSF53850">
    <property type="entry name" value="Periplasmic binding protein-like II"/>
    <property type="match status" value="1"/>
</dbReference>
<dbReference type="STRING" id="58343.AQJ46_50065"/>